<dbReference type="Gene3D" id="2.40.50.140">
    <property type="entry name" value="Nucleic acid-binding proteins"/>
    <property type="match status" value="1"/>
</dbReference>
<dbReference type="CDD" id="cd04496">
    <property type="entry name" value="SSB_OBF"/>
    <property type="match status" value="1"/>
</dbReference>
<accession>A0A174NVY8</accession>
<evidence type="ECO:0000256" key="4">
    <source>
        <dbReference type="SAM" id="MobiDB-lite"/>
    </source>
</evidence>
<comment type="caution">
    <text evidence="2">Lacks conserved residue(s) required for the propagation of feature annotation.</text>
</comment>
<dbReference type="RefSeq" id="WP_070097632.1">
    <property type="nucleotide sequence ID" value="NZ_CZAU01000013.1"/>
</dbReference>
<comment type="subunit">
    <text evidence="2">Homotetramer.</text>
</comment>
<dbReference type="PROSITE" id="PS50935">
    <property type="entry name" value="SSB"/>
    <property type="match status" value="1"/>
</dbReference>
<gene>
    <name evidence="5" type="primary">ssb_1</name>
    <name evidence="5" type="ORF">ERS852520_01519</name>
</gene>
<organism evidence="5 6">
    <name type="scientific">Anaerostipes hadrus</name>
    <dbReference type="NCBI Taxonomy" id="649756"/>
    <lineage>
        <taxon>Bacteria</taxon>
        <taxon>Bacillati</taxon>
        <taxon>Bacillota</taxon>
        <taxon>Clostridia</taxon>
        <taxon>Lachnospirales</taxon>
        <taxon>Lachnospiraceae</taxon>
        <taxon>Anaerostipes</taxon>
    </lineage>
</organism>
<sequence>MLNKVTLMGRLTKDPMVKYSQGGTSLARYTLAIDRRPGKNGEQVTDFIDCVAFGSSAKFVEKYLRKGRKIVACGKLELNSYTKEDGTKVYALDVVMNEHYFADDKIPEEVRNSQNAQQPANSFDVPDYSPNPMPNVNQAVGNTNPMTDSMSMPVVDPIPEIPIGMNIPEGLPEDFPIGE</sequence>
<dbReference type="EMBL" id="CZAU01000013">
    <property type="protein sequence ID" value="CUP50997.1"/>
    <property type="molecule type" value="Genomic_DNA"/>
</dbReference>
<dbReference type="GO" id="GO:0006260">
    <property type="term" value="P:DNA replication"/>
    <property type="evidence" value="ECO:0007669"/>
    <property type="project" value="InterPro"/>
</dbReference>
<proteinExistence type="inferred from homology"/>
<keyword evidence="1 2" id="KW-0238">DNA-binding</keyword>
<dbReference type="Pfam" id="PF00436">
    <property type="entry name" value="SSB"/>
    <property type="match status" value="1"/>
</dbReference>
<dbReference type="NCBIfam" id="TIGR00621">
    <property type="entry name" value="ssb"/>
    <property type="match status" value="1"/>
</dbReference>
<evidence type="ECO:0000256" key="3">
    <source>
        <dbReference type="RuleBase" id="RU000524"/>
    </source>
</evidence>
<dbReference type="PANTHER" id="PTHR10302:SF27">
    <property type="entry name" value="SINGLE-STRANDED DNA-BINDING PROTEIN"/>
    <property type="match status" value="1"/>
</dbReference>
<dbReference type="AlphaFoldDB" id="A0A174NVY8"/>
<evidence type="ECO:0000256" key="1">
    <source>
        <dbReference type="ARBA" id="ARBA00023125"/>
    </source>
</evidence>
<dbReference type="GO" id="GO:0009295">
    <property type="term" value="C:nucleoid"/>
    <property type="evidence" value="ECO:0007669"/>
    <property type="project" value="TreeGrafter"/>
</dbReference>
<name>A0A174NVY8_ANAHA</name>
<dbReference type="InterPro" id="IPR000424">
    <property type="entry name" value="Primosome_PriB/ssb"/>
</dbReference>
<evidence type="ECO:0000313" key="5">
    <source>
        <dbReference type="EMBL" id="CUP50997.1"/>
    </source>
</evidence>
<dbReference type="SUPFAM" id="SSF50249">
    <property type="entry name" value="Nucleic acid-binding proteins"/>
    <property type="match status" value="1"/>
</dbReference>
<dbReference type="HAMAP" id="MF_00984">
    <property type="entry name" value="SSB"/>
    <property type="match status" value="1"/>
</dbReference>
<reference evidence="5 6" key="1">
    <citation type="submission" date="2015-09" db="EMBL/GenBank/DDBJ databases">
        <authorList>
            <consortium name="Pathogen Informatics"/>
        </authorList>
    </citation>
    <scope>NUCLEOTIDE SEQUENCE [LARGE SCALE GENOMIC DNA]</scope>
    <source>
        <strain evidence="5 6">2789STDY5834908</strain>
    </source>
</reference>
<feature type="region of interest" description="Disordered" evidence="4">
    <location>
        <begin position="111"/>
        <end position="130"/>
    </location>
</feature>
<feature type="compositionally biased region" description="Polar residues" evidence="4">
    <location>
        <begin position="112"/>
        <end position="121"/>
    </location>
</feature>
<protein>
    <recommendedName>
        <fullName evidence="2 3">Single-stranded DNA-binding protein</fullName>
        <shortName evidence="2">SSB</shortName>
    </recommendedName>
</protein>
<dbReference type="GO" id="GO:0003697">
    <property type="term" value="F:single-stranded DNA binding"/>
    <property type="evidence" value="ECO:0007669"/>
    <property type="project" value="UniProtKB-UniRule"/>
</dbReference>
<evidence type="ECO:0000313" key="6">
    <source>
        <dbReference type="Proteomes" id="UP000095564"/>
    </source>
</evidence>
<dbReference type="OrthoDB" id="9809878at2"/>
<dbReference type="PANTHER" id="PTHR10302">
    <property type="entry name" value="SINGLE-STRANDED DNA-BINDING PROTEIN"/>
    <property type="match status" value="1"/>
</dbReference>
<dbReference type="InterPro" id="IPR012340">
    <property type="entry name" value="NA-bd_OB-fold"/>
</dbReference>
<dbReference type="InterPro" id="IPR011344">
    <property type="entry name" value="ssDNA-bd"/>
</dbReference>
<dbReference type="Proteomes" id="UP000095564">
    <property type="component" value="Unassembled WGS sequence"/>
</dbReference>
<evidence type="ECO:0000256" key="2">
    <source>
        <dbReference type="HAMAP-Rule" id="MF_00984"/>
    </source>
</evidence>